<dbReference type="Pfam" id="PF03009">
    <property type="entry name" value="GDPD"/>
    <property type="match status" value="1"/>
</dbReference>
<dbReference type="GO" id="GO:0008081">
    <property type="term" value="F:phosphoric diester hydrolase activity"/>
    <property type="evidence" value="ECO:0007669"/>
    <property type="project" value="InterPro"/>
</dbReference>
<dbReference type="AlphaFoldDB" id="A0A809S031"/>
<organism evidence="2 3">
    <name type="scientific">Mycoplasmopsis felis</name>
    <dbReference type="NCBI Taxonomy" id="33923"/>
    <lineage>
        <taxon>Bacteria</taxon>
        <taxon>Bacillati</taxon>
        <taxon>Mycoplasmatota</taxon>
        <taxon>Mycoplasmoidales</taxon>
        <taxon>Metamycoplasmataceae</taxon>
        <taxon>Mycoplasmopsis</taxon>
    </lineage>
</organism>
<evidence type="ECO:0000259" key="1">
    <source>
        <dbReference type="PROSITE" id="PS51704"/>
    </source>
</evidence>
<dbReference type="PANTHER" id="PTHR46211">
    <property type="entry name" value="GLYCEROPHOSPHORYL DIESTER PHOSPHODIESTERASE"/>
    <property type="match status" value="1"/>
</dbReference>
<reference evidence="2 3" key="1">
    <citation type="submission" date="2020-01" db="EMBL/GenBank/DDBJ databases">
        <title>Complete genome sequence of Mycoplasma felis strain Myco-2.</title>
        <authorList>
            <person name="Kinoshita Y."/>
            <person name="Niwa H."/>
            <person name="Uchida-Fujii E."/>
            <person name="Nukada T."/>
        </authorList>
    </citation>
    <scope>NUCLEOTIDE SEQUENCE [LARGE SCALE GENOMIC DNA]</scope>
    <source>
        <strain evidence="2 3">Myco-2</strain>
    </source>
</reference>
<protein>
    <recommendedName>
        <fullName evidence="1">GP-PDE domain-containing protein</fullName>
    </recommendedName>
</protein>
<dbReference type="EMBL" id="AP022325">
    <property type="protein sequence ID" value="BBU47437.1"/>
    <property type="molecule type" value="Genomic_DNA"/>
</dbReference>
<dbReference type="Gene3D" id="3.20.20.190">
    <property type="entry name" value="Phosphatidylinositol (PI) phosphodiesterase"/>
    <property type="match status" value="1"/>
</dbReference>
<sequence>MPKQLILAHRGYSGIAPENTDLAFEMAYQYNFDGVELDVHLTKDKKLVIIHDETTNRTALTNKEIEFSTLNDLKKDDHSLFFKYKVKKQTILTLEEFLDKYLDLYKLINVEIKTDQKEYKGIEEELNKLSLKYGEKYFSKIVFSSFNFQSLRNMRKLSSKYQLAFLFWTETQFKAVSIEEMKSICQYLNPWTVLYDKDKNRYKQIGMPLILWTLRNQKKFQEYLNDEIVYAQISNYKFESKR</sequence>
<dbReference type="Proteomes" id="UP000464317">
    <property type="component" value="Chromosome"/>
</dbReference>
<gene>
    <name evidence="2" type="ORF">JPM2_1300</name>
</gene>
<proteinExistence type="predicted"/>
<dbReference type="InterPro" id="IPR017946">
    <property type="entry name" value="PLC-like_Pdiesterase_TIM-brl"/>
</dbReference>
<dbReference type="RefSeq" id="WP_161552960.1">
    <property type="nucleotide sequence ID" value="NZ_AP022325.1"/>
</dbReference>
<accession>A0A809S031</accession>
<dbReference type="SUPFAM" id="SSF51695">
    <property type="entry name" value="PLC-like phosphodiesterases"/>
    <property type="match status" value="1"/>
</dbReference>
<dbReference type="InterPro" id="IPR030395">
    <property type="entry name" value="GP_PDE_dom"/>
</dbReference>
<keyword evidence="3" id="KW-1185">Reference proteome</keyword>
<dbReference type="PANTHER" id="PTHR46211:SF1">
    <property type="entry name" value="GLYCEROPHOSPHODIESTER PHOSPHODIESTERASE, CYTOPLASMIC"/>
    <property type="match status" value="1"/>
</dbReference>
<feature type="domain" description="GP-PDE" evidence="1">
    <location>
        <begin position="4"/>
        <end position="242"/>
    </location>
</feature>
<dbReference type="PROSITE" id="PS51704">
    <property type="entry name" value="GP_PDE"/>
    <property type="match status" value="1"/>
</dbReference>
<evidence type="ECO:0000313" key="3">
    <source>
        <dbReference type="Proteomes" id="UP000464317"/>
    </source>
</evidence>
<dbReference type="GO" id="GO:0006629">
    <property type="term" value="P:lipid metabolic process"/>
    <property type="evidence" value="ECO:0007669"/>
    <property type="project" value="InterPro"/>
</dbReference>
<name>A0A809S031_9BACT</name>
<dbReference type="KEGG" id="mfel:JPM2_1300"/>
<evidence type="ECO:0000313" key="2">
    <source>
        <dbReference type="EMBL" id="BBU47437.1"/>
    </source>
</evidence>